<dbReference type="EMBL" id="DUJS01000004">
    <property type="protein sequence ID" value="HII70329.1"/>
    <property type="molecule type" value="Genomic_DNA"/>
</dbReference>
<feature type="transmembrane region" description="Helical" evidence="1">
    <location>
        <begin position="408"/>
        <end position="426"/>
    </location>
</feature>
<sequence length="429" mass="47468">MSRLYSIVAVATMVLLTGAAADLQEYKEAYSAAAKIEEYGEKVKESLNIIGGFQPPCGLKVIPTAYPYMAFKDDKDAISKVFQGTDVAESGSWTEVGPGDFRALIYGIHELGENWFERVKVVADLAQKPADYALKVHEETHAWEGAVEKVGETWEDWENHKGDENLKTAIASRVLAVLGLVVSENWRAIFNEVNKAAQIAENVGRVTIPAGVYGNDSPIELDFSKCESPEDVVNVIKAAFGDLTPDRVIELIDSEAKYFGLGDKFVENYMEGGQYQPHEGGFTVDEMKDVIEKFKSGKDIYGQELSEEALAFAILFNIEDVWATYEEYVHQYGHFFPPAESDLKLACDKIEENAKIVEDVLNKLNAWADVGITKAEFESNPLECAPAVKDWAVGELFGVVEKLEKRKIPLSPVVVLAGLLAALAVLRRR</sequence>
<organism evidence="2 3">
    <name type="scientific">Methanopyrus kandleri</name>
    <dbReference type="NCBI Taxonomy" id="2320"/>
    <lineage>
        <taxon>Archaea</taxon>
        <taxon>Methanobacteriati</taxon>
        <taxon>Methanobacteriota</taxon>
        <taxon>Methanomada group</taxon>
        <taxon>Methanopyri</taxon>
        <taxon>Methanopyrales</taxon>
        <taxon>Methanopyraceae</taxon>
        <taxon>Methanopyrus</taxon>
    </lineage>
</organism>
<dbReference type="GeneID" id="1476611"/>
<accession>A0A832T699</accession>
<evidence type="ECO:0000256" key="1">
    <source>
        <dbReference type="SAM" id="Phobius"/>
    </source>
</evidence>
<evidence type="ECO:0000313" key="3">
    <source>
        <dbReference type="Proteomes" id="UP000619545"/>
    </source>
</evidence>
<protein>
    <submittedName>
        <fullName evidence="2">Uncharacterized protein</fullName>
    </submittedName>
</protein>
<reference evidence="2" key="1">
    <citation type="journal article" date="2020" name="bioRxiv">
        <title>A rank-normalized archaeal taxonomy based on genome phylogeny resolves widespread incomplete and uneven classifications.</title>
        <authorList>
            <person name="Rinke C."/>
            <person name="Chuvochina M."/>
            <person name="Mussig A.J."/>
            <person name="Chaumeil P.-A."/>
            <person name="Waite D.W."/>
            <person name="Whitman W.B."/>
            <person name="Parks D.H."/>
            <person name="Hugenholtz P."/>
        </authorList>
    </citation>
    <scope>NUCLEOTIDE SEQUENCE</scope>
    <source>
        <strain evidence="2">UBA8853</strain>
    </source>
</reference>
<gene>
    <name evidence="2" type="ORF">HA336_03755</name>
</gene>
<evidence type="ECO:0000313" key="2">
    <source>
        <dbReference type="EMBL" id="HII70329.1"/>
    </source>
</evidence>
<dbReference type="Proteomes" id="UP000619545">
    <property type="component" value="Unassembled WGS sequence"/>
</dbReference>
<name>A0A832T699_9EURY</name>
<dbReference type="AlphaFoldDB" id="A0A832T699"/>
<keyword evidence="1" id="KW-1133">Transmembrane helix</keyword>
<keyword evidence="1" id="KW-0472">Membrane</keyword>
<proteinExistence type="predicted"/>
<keyword evidence="1" id="KW-0812">Transmembrane</keyword>
<comment type="caution">
    <text evidence="2">The sequence shown here is derived from an EMBL/GenBank/DDBJ whole genome shotgun (WGS) entry which is preliminary data.</text>
</comment>
<dbReference type="RefSeq" id="WP_011018880.1">
    <property type="nucleotide sequence ID" value="NZ_DUJS01000004.1"/>
</dbReference>